<reference evidence="2 3" key="1">
    <citation type="journal article" date="2011" name="BMC Genomics">
        <title>Comparative genomics reveals diversity among xanthomonads infecting tomato and pepper.</title>
        <authorList>
            <person name="Potnis N."/>
            <person name="Krasileva K."/>
            <person name="Chow V."/>
            <person name="Almeida N.F."/>
            <person name="Patil P.B."/>
            <person name="Ryan R.P."/>
            <person name="Sharlach M."/>
            <person name="Behlau F."/>
            <person name="Dow J.M."/>
            <person name="Momol M.T."/>
            <person name="White F.F."/>
            <person name="Preston J.F."/>
            <person name="Vinatzer B.A."/>
            <person name="Koebnik R."/>
            <person name="Setubal J.C."/>
            <person name="Norman D.J."/>
            <person name="Staskawicz B.J."/>
            <person name="Jones J.B."/>
        </authorList>
    </citation>
    <scope>NUCLEOTIDE SEQUENCE [LARGE SCALE GENOMIC DNA]</scope>
    <source>
        <strain evidence="2 3">ATCC 35937</strain>
    </source>
</reference>
<name>F0BFS4_9XANT</name>
<gene>
    <name evidence="2" type="ORF">XVE_3088</name>
</gene>
<dbReference type="Proteomes" id="UP000003299">
    <property type="component" value="Unassembled WGS sequence"/>
</dbReference>
<keyword evidence="1" id="KW-0472">Membrane</keyword>
<organism evidence="2 3">
    <name type="scientific">Xanthomonas vesicatoria ATCC 35937</name>
    <dbReference type="NCBI Taxonomy" id="925775"/>
    <lineage>
        <taxon>Bacteria</taxon>
        <taxon>Pseudomonadati</taxon>
        <taxon>Pseudomonadota</taxon>
        <taxon>Gammaproteobacteria</taxon>
        <taxon>Lysobacterales</taxon>
        <taxon>Lysobacteraceae</taxon>
        <taxon>Xanthomonas</taxon>
    </lineage>
</organism>
<dbReference type="EMBL" id="AEQV01000112">
    <property type="protein sequence ID" value="EGD08653.1"/>
    <property type="molecule type" value="Genomic_DNA"/>
</dbReference>
<evidence type="ECO:0000313" key="3">
    <source>
        <dbReference type="Proteomes" id="UP000003299"/>
    </source>
</evidence>
<keyword evidence="1" id="KW-0812">Transmembrane</keyword>
<evidence type="ECO:0000313" key="2">
    <source>
        <dbReference type="EMBL" id="EGD08653.1"/>
    </source>
</evidence>
<proteinExistence type="predicted"/>
<dbReference type="AlphaFoldDB" id="F0BFS4"/>
<sequence>MPLDWHCAITPCGSVALVTLTQAGNAPQQLPTFFTVQSASTLHVVVTVIGLALVGGGVAASVGGAATQPIRTNNAISNKLLKHRDKTRDIAAAPITTGGWTW</sequence>
<evidence type="ECO:0000256" key="1">
    <source>
        <dbReference type="SAM" id="Phobius"/>
    </source>
</evidence>
<protein>
    <submittedName>
        <fullName evidence="2">Uncharacterized protein</fullName>
    </submittedName>
</protein>
<feature type="transmembrane region" description="Helical" evidence="1">
    <location>
        <begin position="39"/>
        <end position="62"/>
    </location>
</feature>
<accession>F0BFS4</accession>
<comment type="caution">
    <text evidence="2">The sequence shown here is derived from an EMBL/GenBank/DDBJ whole genome shotgun (WGS) entry which is preliminary data.</text>
</comment>
<keyword evidence="1" id="KW-1133">Transmembrane helix</keyword>